<dbReference type="InterPro" id="IPR000620">
    <property type="entry name" value="EamA_dom"/>
</dbReference>
<dbReference type="SUPFAM" id="SSF103481">
    <property type="entry name" value="Multidrug resistance efflux transporter EmrE"/>
    <property type="match status" value="2"/>
</dbReference>
<dbReference type="EMBL" id="BMMW01000002">
    <property type="protein sequence ID" value="GGK50172.1"/>
    <property type="molecule type" value="Genomic_DNA"/>
</dbReference>
<proteinExistence type="inferred from homology"/>
<evidence type="ECO:0000256" key="3">
    <source>
        <dbReference type="ARBA" id="ARBA00022475"/>
    </source>
</evidence>
<evidence type="ECO:0000313" key="9">
    <source>
        <dbReference type="EMBL" id="GGK50172.1"/>
    </source>
</evidence>
<evidence type="ECO:0000256" key="6">
    <source>
        <dbReference type="ARBA" id="ARBA00023136"/>
    </source>
</evidence>
<keyword evidence="5 7" id="KW-1133">Transmembrane helix</keyword>
<dbReference type="InterPro" id="IPR050638">
    <property type="entry name" value="AA-Vitamin_Transporters"/>
</dbReference>
<protein>
    <recommendedName>
        <fullName evidence="8">EamA domain-containing protein</fullName>
    </recommendedName>
</protein>
<feature type="transmembrane region" description="Helical" evidence="7">
    <location>
        <begin position="144"/>
        <end position="167"/>
    </location>
</feature>
<dbReference type="GO" id="GO:0005886">
    <property type="term" value="C:plasma membrane"/>
    <property type="evidence" value="ECO:0007669"/>
    <property type="project" value="UniProtKB-SubCell"/>
</dbReference>
<evidence type="ECO:0000259" key="8">
    <source>
        <dbReference type="Pfam" id="PF00892"/>
    </source>
</evidence>
<gene>
    <name evidence="9" type="ORF">GCM10011591_22150</name>
</gene>
<keyword evidence="4 7" id="KW-0812">Transmembrane</keyword>
<reference evidence="9" key="1">
    <citation type="journal article" date="2014" name="Int. J. Syst. Evol. Microbiol.">
        <title>Complete genome sequence of Corynebacterium casei LMG S-19264T (=DSM 44701T), isolated from a smear-ripened cheese.</title>
        <authorList>
            <consortium name="US DOE Joint Genome Institute (JGI-PGF)"/>
            <person name="Walter F."/>
            <person name="Albersmeier A."/>
            <person name="Kalinowski J."/>
            <person name="Ruckert C."/>
        </authorList>
    </citation>
    <scope>NUCLEOTIDE SEQUENCE</scope>
    <source>
        <strain evidence="9">CGMCC 4.7278</strain>
    </source>
</reference>
<name>A0A917V8Y1_9NOCA</name>
<evidence type="ECO:0000256" key="2">
    <source>
        <dbReference type="ARBA" id="ARBA00007362"/>
    </source>
</evidence>
<sequence length="315" mass="31762">MRVGVGLALISAGSFGMSGALASGLMDAGWSAAAVVVVRVLLAGIVLLPFAIRQLDRRWELLRANASLVVAYGLIAVAGTQLAYFNAVANMQVGAALLIEYTAPIAVVGWLWVRHRQRPGAATVAGAVLGVVGLLLVLDVGAGMSASAVGVGWGLLAMLGAATYFVLSAHPTTLPATVLAAGGLLVGGVTLLIAGLVGIVPLQATTTTVVFESFETPWWAPVLTIGIVTAAIAYSTGIAATRLLGSRLAAFIALTEVLAALGFAWILLGEAPGLIQLLGGVLILAGVIAVRLGEPSEPVAIAVPLAAGQPVDRAD</sequence>
<dbReference type="InterPro" id="IPR037185">
    <property type="entry name" value="EmrE-like"/>
</dbReference>
<comment type="caution">
    <text evidence="9">The sequence shown here is derived from an EMBL/GenBank/DDBJ whole genome shotgun (WGS) entry which is preliminary data.</text>
</comment>
<feature type="transmembrane region" description="Helical" evidence="7">
    <location>
        <begin position="274"/>
        <end position="292"/>
    </location>
</feature>
<dbReference type="AlphaFoldDB" id="A0A917V8Y1"/>
<dbReference type="PANTHER" id="PTHR32322:SF18">
    <property type="entry name" value="S-ADENOSYLMETHIONINE_S-ADENOSYLHOMOCYSTEINE TRANSPORTER"/>
    <property type="match status" value="1"/>
</dbReference>
<feature type="transmembrane region" description="Helical" evidence="7">
    <location>
        <begin position="64"/>
        <end position="85"/>
    </location>
</feature>
<feature type="transmembrane region" description="Helical" evidence="7">
    <location>
        <begin position="120"/>
        <end position="138"/>
    </location>
</feature>
<feature type="domain" description="EamA" evidence="8">
    <location>
        <begin position="4"/>
        <end position="138"/>
    </location>
</feature>
<keyword evidence="6 7" id="KW-0472">Membrane</keyword>
<organism evidence="9 10">
    <name type="scientific">Nocardia camponoti</name>
    <dbReference type="NCBI Taxonomy" id="1616106"/>
    <lineage>
        <taxon>Bacteria</taxon>
        <taxon>Bacillati</taxon>
        <taxon>Actinomycetota</taxon>
        <taxon>Actinomycetes</taxon>
        <taxon>Mycobacteriales</taxon>
        <taxon>Nocardiaceae</taxon>
        <taxon>Nocardia</taxon>
    </lineage>
</organism>
<accession>A0A917V8Y1</accession>
<feature type="domain" description="EamA" evidence="8">
    <location>
        <begin position="150"/>
        <end position="290"/>
    </location>
</feature>
<evidence type="ECO:0000256" key="7">
    <source>
        <dbReference type="SAM" id="Phobius"/>
    </source>
</evidence>
<dbReference type="PANTHER" id="PTHR32322">
    <property type="entry name" value="INNER MEMBRANE TRANSPORTER"/>
    <property type="match status" value="1"/>
</dbReference>
<feature type="transmembrane region" description="Helical" evidence="7">
    <location>
        <begin position="218"/>
        <end position="236"/>
    </location>
</feature>
<feature type="transmembrane region" description="Helical" evidence="7">
    <location>
        <begin position="174"/>
        <end position="198"/>
    </location>
</feature>
<dbReference type="Proteomes" id="UP000612956">
    <property type="component" value="Unassembled WGS sequence"/>
</dbReference>
<feature type="transmembrane region" description="Helical" evidence="7">
    <location>
        <begin position="32"/>
        <end position="52"/>
    </location>
</feature>
<comment type="similarity">
    <text evidence="2">Belongs to the EamA transporter family.</text>
</comment>
<reference evidence="9" key="2">
    <citation type="submission" date="2020-09" db="EMBL/GenBank/DDBJ databases">
        <authorList>
            <person name="Sun Q."/>
            <person name="Zhou Y."/>
        </authorList>
    </citation>
    <scope>NUCLEOTIDE SEQUENCE</scope>
    <source>
        <strain evidence="9">CGMCC 4.7278</strain>
    </source>
</reference>
<dbReference type="Pfam" id="PF00892">
    <property type="entry name" value="EamA"/>
    <property type="match status" value="2"/>
</dbReference>
<keyword evidence="3" id="KW-1003">Cell membrane</keyword>
<comment type="subcellular location">
    <subcellularLocation>
        <location evidence="1">Cell membrane</location>
        <topology evidence="1">Multi-pass membrane protein</topology>
    </subcellularLocation>
</comment>
<evidence type="ECO:0000256" key="4">
    <source>
        <dbReference type="ARBA" id="ARBA00022692"/>
    </source>
</evidence>
<keyword evidence="10" id="KW-1185">Reference proteome</keyword>
<evidence type="ECO:0000256" key="5">
    <source>
        <dbReference type="ARBA" id="ARBA00022989"/>
    </source>
</evidence>
<feature type="transmembrane region" description="Helical" evidence="7">
    <location>
        <begin position="91"/>
        <end position="113"/>
    </location>
</feature>
<feature type="transmembrane region" description="Helical" evidence="7">
    <location>
        <begin position="248"/>
        <end position="268"/>
    </location>
</feature>
<evidence type="ECO:0000256" key="1">
    <source>
        <dbReference type="ARBA" id="ARBA00004651"/>
    </source>
</evidence>
<evidence type="ECO:0000313" key="10">
    <source>
        <dbReference type="Proteomes" id="UP000612956"/>
    </source>
</evidence>